<accession>A0A2I2L431</accession>
<proteinExistence type="predicted"/>
<dbReference type="EMBL" id="LT906555">
    <property type="protein sequence ID" value="SNW62277.1"/>
    <property type="molecule type" value="Genomic_DNA"/>
</dbReference>
<evidence type="ECO:0000313" key="1">
    <source>
        <dbReference type="EMBL" id="SNW62277.1"/>
    </source>
</evidence>
<organism evidence="1">
    <name type="scientific">Orpheovirus IHUMI-LCC2</name>
    <dbReference type="NCBI Taxonomy" id="2023057"/>
    <lineage>
        <taxon>Viruses</taxon>
        <taxon>Varidnaviria</taxon>
        <taxon>Bamfordvirae</taxon>
        <taxon>Nucleocytoviricota</taxon>
        <taxon>Megaviricetes</taxon>
        <taxon>Pimascovirales</taxon>
        <taxon>Ocovirineae</taxon>
        <taxon>Orpheoviridae</taxon>
        <taxon>Alphaorpheovirus</taxon>
        <taxon>Alphaorpheovirus massiliense</taxon>
    </lineage>
</organism>
<reference evidence="1" key="1">
    <citation type="submission" date="2017-08" db="EMBL/GenBank/DDBJ databases">
        <authorList>
            <consortium name="Urmite Genomes"/>
        </authorList>
    </citation>
    <scope>NUCLEOTIDE SEQUENCE [LARGE SCALE GENOMIC DNA]</scope>
    <source>
        <strain evidence="1">IHUMI-LCC2</strain>
    </source>
</reference>
<keyword evidence="2" id="KW-1185">Reference proteome</keyword>
<dbReference type="KEGG" id="vg:35382154"/>
<evidence type="ECO:0000313" key="2">
    <source>
        <dbReference type="Proteomes" id="UP000236316"/>
    </source>
</evidence>
<dbReference type="GeneID" id="35382154"/>
<dbReference type="RefSeq" id="YP_009448579.1">
    <property type="nucleotide sequence ID" value="NC_036594.1"/>
</dbReference>
<protein>
    <submittedName>
        <fullName evidence="1">Uncharacterized protein</fullName>
    </submittedName>
</protein>
<sequence>MSTRENPDDHINDLIEYLHNEKTEHLINHILPYLYIDELQSICNKDEILNSLCNNPEIWRLRLLKEYPYYNLSNITDYKTIYFNLLKIDTIPVYINGDISGYIHLSEDYGYKNLVDRMGYENCFVFLMDDMFLPLIYYIINDGILYNYTSIPSDIIIHHKIKTDEKIRKVLITPVHMNEMENMHGNLIPLSNYCKKYLLSSTSIPYYAYYKNSDIMIIMDNNEVNIEKLQSKDLHIISSNIQTNEDMLRYLDNIGHVFGCSVSYMSSCIEGIENLKI</sequence>
<name>A0A2I2L431_9VIRU</name>
<dbReference type="Proteomes" id="UP000236316">
    <property type="component" value="Segment"/>
</dbReference>
<gene>
    <name evidence="1" type="ORF">ORPV_373</name>
</gene>